<dbReference type="InterPro" id="IPR011008">
    <property type="entry name" value="Dimeric_a/b-barrel"/>
</dbReference>
<dbReference type="Proteomes" id="UP000183400">
    <property type="component" value="Unassembled WGS sequence"/>
</dbReference>
<proteinExistence type="predicted"/>
<organism evidence="1 2">
    <name type="scientific">Ruegeria halocynthiae</name>
    <dbReference type="NCBI Taxonomy" id="985054"/>
    <lineage>
        <taxon>Bacteria</taxon>
        <taxon>Pseudomonadati</taxon>
        <taxon>Pseudomonadota</taxon>
        <taxon>Alphaproteobacteria</taxon>
        <taxon>Rhodobacterales</taxon>
        <taxon>Roseobacteraceae</taxon>
        <taxon>Ruegeria</taxon>
    </lineage>
</organism>
<sequence>MSIWVTLELVVQENAYADLQLFLEAKLPAVRGFEGALSVSILFDEETNKLLILEEWKSRAHHQAYIASITENGVMEQLLSFMNGPPDVQYYERVAI</sequence>
<dbReference type="AlphaFoldDB" id="A0A1H3F795"/>
<accession>A0A1H3F795</accession>
<gene>
    <name evidence="1" type="ORF">SAMN05444358_11384</name>
</gene>
<dbReference type="EMBL" id="FNNP01000013">
    <property type="protein sequence ID" value="SDX86856.1"/>
    <property type="molecule type" value="Genomic_DNA"/>
</dbReference>
<keyword evidence="2" id="KW-1185">Reference proteome</keyword>
<dbReference type="Gene3D" id="3.30.70.100">
    <property type="match status" value="1"/>
</dbReference>
<evidence type="ECO:0000313" key="2">
    <source>
        <dbReference type="Proteomes" id="UP000183400"/>
    </source>
</evidence>
<protein>
    <submittedName>
        <fullName evidence="1">Quinol monooxygenase YgiN</fullName>
    </submittedName>
</protein>
<dbReference type="RefSeq" id="WP_074739225.1">
    <property type="nucleotide sequence ID" value="NZ_FNNP01000013.1"/>
</dbReference>
<dbReference type="OrthoDB" id="7376024at2"/>
<name>A0A1H3F795_9RHOB</name>
<dbReference type="GO" id="GO:0004497">
    <property type="term" value="F:monooxygenase activity"/>
    <property type="evidence" value="ECO:0007669"/>
    <property type="project" value="UniProtKB-KW"/>
</dbReference>
<reference evidence="2" key="1">
    <citation type="submission" date="2016-10" db="EMBL/GenBank/DDBJ databases">
        <authorList>
            <person name="Varghese N."/>
            <person name="Submissions S."/>
        </authorList>
    </citation>
    <scope>NUCLEOTIDE SEQUENCE [LARGE SCALE GENOMIC DNA]</scope>
    <source>
        <strain evidence="2">DSM 27839</strain>
    </source>
</reference>
<keyword evidence="1" id="KW-0503">Monooxygenase</keyword>
<evidence type="ECO:0000313" key="1">
    <source>
        <dbReference type="EMBL" id="SDX86856.1"/>
    </source>
</evidence>
<dbReference type="STRING" id="985054.SAMN05444358_11384"/>
<dbReference type="SUPFAM" id="SSF54909">
    <property type="entry name" value="Dimeric alpha+beta barrel"/>
    <property type="match status" value="1"/>
</dbReference>
<keyword evidence="1" id="KW-0560">Oxidoreductase</keyword>